<feature type="domain" description="Pyruvate/ketoisovalerate oxidoreductase catalytic" evidence="2">
    <location>
        <begin position="11"/>
        <end position="174"/>
    </location>
</feature>
<evidence type="ECO:0000259" key="2">
    <source>
        <dbReference type="Pfam" id="PF01558"/>
    </source>
</evidence>
<dbReference type="AlphaFoldDB" id="A0A7C4TWL7"/>
<dbReference type="InterPro" id="IPR052554">
    <property type="entry name" value="2-oxoglutarate_synth_KorC"/>
</dbReference>
<dbReference type="Pfam" id="PF01558">
    <property type="entry name" value="POR"/>
    <property type="match status" value="1"/>
</dbReference>
<organism evidence="3">
    <name type="scientific">Caldisericum exile</name>
    <dbReference type="NCBI Taxonomy" id="693075"/>
    <lineage>
        <taxon>Bacteria</taxon>
        <taxon>Pseudomonadati</taxon>
        <taxon>Caldisericota/Cryosericota group</taxon>
        <taxon>Caldisericota</taxon>
        <taxon>Caldisericia</taxon>
        <taxon>Caldisericales</taxon>
        <taxon>Caldisericaceae</taxon>
        <taxon>Caldisericum</taxon>
    </lineage>
</organism>
<evidence type="ECO:0000256" key="1">
    <source>
        <dbReference type="ARBA" id="ARBA00023002"/>
    </source>
</evidence>
<sequence length="183" mass="19739">MEKGVVIAGFGGQGVMLAGEILAEAGKDEGKYVTFLPSYGPEQRGGTANCHVIVSDEEIASPVIDRPEAAIILNLPSLDKYEPLMKENGIMILNKTLIPREVKRGDVRVLQIDAHGVAKKLGSEKVVNMILLGAYVEVEKPVLLESVKEALKKYLTGRKAELLEVNIKAVEEGSKIAKDFLGG</sequence>
<dbReference type="GO" id="GO:0016625">
    <property type="term" value="F:oxidoreductase activity, acting on the aldehyde or oxo group of donors, iron-sulfur protein as acceptor"/>
    <property type="evidence" value="ECO:0007669"/>
    <property type="project" value="InterPro"/>
</dbReference>
<dbReference type="Gene3D" id="3.40.920.10">
    <property type="entry name" value="Pyruvate-ferredoxin oxidoreductase, PFOR, domain III"/>
    <property type="match status" value="1"/>
</dbReference>
<protein>
    <submittedName>
        <fullName evidence="3">2-oxoacid:ferredoxin oxidoreductase subunit gamma</fullName>
    </submittedName>
</protein>
<dbReference type="PANTHER" id="PTHR42730:SF1">
    <property type="entry name" value="2-OXOGLUTARATE SYNTHASE SUBUNIT KORC"/>
    <property type="match status" value="1"/>
</dbReference>
<reference evidence="3" key="1">
    <citation type="journal article" date="2020" name="mSystems">
        <title>Genome- and Community-Level Interaction Insights into Carbon Utilization and Element Cycling Functions of Hydrothermarchaeota in Hydrothermal Sediment.</title>
        <authorList>
            <person name="Zhou Z."/>
            <person name="Liu Y."/>
            <person name="Xu W."/>
            <person name="Pan J."/>
            <person name="Luo Z.H."/>
            <person name="Li M."/>
        </authorList>
    </citation>
    <scope>NUCLEOTIDE SEQUENCE [LARGE SCALE GENOMIC DNA]</scope>
    <source>
        <strain evidence="3">SpSt-794</strain>
    </source>
</reference>
<dbReference type="InterPro" id="IPR019752">
    <property type="entry name" value="Pyrv/ketoisovalerate_OxRed_cat"/>
</dbReference>
<dbReference type="PANTHER" id="PTHR42730">
    <property type="entry name" value="2-OXOGLUTARATE SYNTHASE SUBUNIT KORC"/>
    <property type="match status" value="1"/>
</dbReference>
<evidence type="ECO:0000313" key="3">
    <source>
        <dbReference type="EMBL" id="HGW60054.1"/>
    </source>
</evidence>
<dbReference type="InterPro" id="IPR002869">
    <property type="entry name" value="Pyrv_flavodox_OxRed_cen"/>
</dbReference>
<keyword evidence="1" id="KW-0560">Oxidoreductase</keyword>
<dbReference type="SUPFAM" id="SSF53323">
    <property type="entry name" value="Pyruvate-ferredoxin oxidoreductase, PFOR, domain III"/>
    <property type="match status" value="1"/>
</dbReference>
<dbReference type="EMBL" id="DTHV01000035">
    <property type="protein sequence ID" value="HGW60054.1"/>
    <property type="molecule type" value="Genomic_DNA"/>
</dbReference>
<accession>A0A7C4TWL7</accession>
<gene>
    <name evidence="3" type="ORF">ENV82_01250</name>
</gene>
<dbReference type="NCBIfam" id="TIGR02175">
    <property type="entry name" value="PorC_KorC"/>
    <property type="match status" value="1"/>
</dbReference>
<name>A0A7C4TWL7_9BACT</name>
<proteinExistence type="predicted"/>
<dbReference type="InterPro" id="IPR011894">
    <property type="entry name" value="PorC_KorC"/>
</dbReference>
<comment type="caution">
    <text evidence="3">The sequence shown here is derived from an EMBL/GenBank/DDBJ whole genome shotgun (WGS) entry which is preliminary data.</text>
</comment>